<keyword evidence="1" id="KW-0732">Signal</keyword>
<dbReference type="EMBL" id="CP014841">
    <property type="protein sequence ID" value="AND70072.1"/>
    <property type="molecule type" value="Genomic_DNA"/>
</dbReference>
<evidence type="ECO:0000313" key="3">
    <source>
        <dbReference type="Proteomes" id="UP000077255"/>
    </source>
</evidence>
<evidence type="ECO:0000313" key="2">
    <source>
        <dbReference type="EMBL" id="AND70072.1"/>
    </source>
</evidence>
<dbReference type="AlphaFoldDB" id="A0A160N3S8"/>
<feature type="chain" id="PRO_5007817666" description="DUF3016 domain-containing protein" evidence="1">
    <location>
        <begin position="25"/>
        <end position="174"/>
    </location>
</feature>
<sequence length="174" mass="19438">MKVRTALFTLLATSGLATPPLVLAGAAAPQSVTVTYDHPEHFTETREEKALAPTRASNDYLATLKAYIEKRGAKMLQPGQQLDVVVTDIDRAGSFEPWHGGAMREVRIIKDIYPPRINLHFKLLDADGKVIREGDRKLRDPGFLTSNTAPTSTDSLRYEKQLIDRWLRKGPDQL</sequence>
<dbReference type="PATRIC" id="fig|445710.3.peg.2610"/>
<gene>
    <name evidence="2" type="ORF">ATSB10_26180</name>
</gene>
<reference evidence="2 3" key="1">
    <citation type="submission" date="2016-02" db="EMBL/GenBank/DDBJ databases">
        <title>Complete genome sequencing and analysis of ATSB10, Dyella thiooxydans isolated from rhizosphere soil of sunflower (Helianthus annuus L.).</title>
        <authorList>
            <person name="Lee Y."/>
            <person name="Hwangbo K."/>
            <person name="Chung H."/>
            <person name="Yoo J."/>
            <person name="Kim K.Y."/>
            <person name="Sa T.M."/>
            <person name="Um Y."/>
            <person name="Madhaiyan M."/>
        </authorList>
    </citation>
    <scope>NUCLEOTIDE SEQUENCE [LARGE SCALE GENOMIC DNA]</scope>
    <source>
        <strain evidence="2 3">ATSB10</strain>
    </source>
</reference>
<accession>A0A160N3S8</accession>
<organism evidence="2 3">
    <name type="scientific">Dyella thiooxydans</name>
    <dbReference type="NCBI Taxonomy" id="445710"/>
    <lineage>
        <taxon>Bacteria</taxon>
        <taxon>Pseudomonadati</taxon>
        <taxon>Pseudomonadota</taxon>
        <taxon>Gammaproteobacteria</taxon>
        <taxon>Lysobacterales</taxon>
        <taxon>Rhodanobacteraceae</taxon>
        <taxon>Dyella</taxon>
    </lineage>
</organism>
<protein>
    <recommendedName>
        <fullName evidence="4">DUF3016 domain-containing protein</fullName>
    </recommendedName>
</protein>
<name>A0A160N3S8_9GAMM</name>
<dbReference type="RefSeq" id="WP_063673160.1">
    <property type="nucleotide sequence ID" value="NZ_CP014841.1"/>
</dbReference>
<dbReference type="OrthoDB" id="195620at2"/>
<dbReference type="KEGG" id="dtx:ATSB10_26180"/>
<dbReference type="Proteomes" id="UP000077255">
    <property type="component" value="Chromosome"/>
</dbReference>
<keyword evidence="3" id="KW-1185">Reference proteome</keyword>
<dbReference type="Pfam" id="PF11454">
    <property type="entry name" value="DUF3016"/>
    <property type="match status" value="1"/>
</dbReference>
<proteinExistence type="predicted"/>
<feature type="signal peptide" evidence="1">
    <location>
        <begin position="1"/>
        <end position="24"/>
    </location>
</feature>
<evidence type="ECO:0000256" key="1">
    <source>
        <dbReference type="SAM" id="SignalP"/>
    </source>
</evidence>
<dbReference type="InterPro" id="IPR021557">
    <property type="entry name" value="DUF3016"/>
</dbReference>
<evidence type="ECO:0008006" key="4">
    <source>
        <dbReference type="Google" id="ProtNLM"/>
    </source>
</evidence>
<dbReference type="STRING" id="445710.ATSB10_26180"/>